<dbReference type="EMBL" id="JACEIK010000720">
    <property type="protein sequence ID" value="MCD7461391.1"/>
    <property type="molecule type" value="Genomic_DNA"/>
</dbReference>
<sequence length="109" mass="12090">MERRACIPSQKALLMIKAKSLHTGGGEDKYLVQFQLAKTSTKVVGTQVSTRANSNETVDLKFKVKKIQVKTQLGCMYAIEDKEALTLTSSKARINETVIKTQKSDKAKD</sequence>
<accession>A0ABS8SR75</accession>
<comment type="caution">
    <text evidence="1">The sequence shown here is derived from an EMBL/GenBank/DDBJ whole genome shotgun (WGS) entry which is preliminary data.</text>
</comment>
<evidence type="ECO:0000313" key="2">
    <source>
        <dbReference type="Proteomes" id="UP000823775"/>
    </source>
</evidence>
<keyword evidence="2" id="KW-1185">Reference proteome</keyword>
<gene>
    <name evidence="1" type="ORF">HAX54_046019</name>
</gene>
<protein>
    <submittedName>
        <fullName evidence="1">Uncharacterized protein</fullName>
    </submittedName>
</protein>
<dbReference type="Proteomes" id="UP000823775">
    <property type="component" value="Unassembled WGS sequence"/>
</dbReference>
<proteinExistence type="predicted"/>
<reference evidence="1 2" key="1">
    <citation type="journal article" date="2021" name="BMC Genomics">
        <title>Datura genome reveals duplications of psychoactive alkaloid biosynthetic genes and high mutation rate following tissue culture.</title>
        <authorList>
            <person name="Rajewski A."/>
            <person name="Carter-House D."/>
            <person name="Stajich J."/>
            <person name="Litt A."/>
        </authorList>
    </citation>
    <scope>NUCLEOTIDE SEQUENCE [LARGE SCALE GENOMIC DNA]</scope>
    <source>
        <strain evidence="1">AR-01</strain>
    </source>
</reference>
<name>A0ABS8SR75_DATST</name>
<organism evidence="1 2">
    <name type="scientific">Datura stramonium</name>
    <name type="common">Jimsonweed</name>
    <name type="synonym">Common thornapple</name>
    <dbReference type="NCBI Taxonomy" id="4076"/>
    <lineage>
        <taxon>Eukaryota</taxon>
        <taxon>Viridiplantae</taxon>
        <taxon>Streptophyta</taxon>
        <taxon>Embryophyta</taxon>
        <taxon>Tracheophyta</taxon>
        <taxon>Spermatophyta</taxon>
        <taxon>Magnoliopsida</taxon>
        <taxon>eudicotyledons</taxon>
        <taxon>Gunneridae</taxon>
        <taxon>Pentapetalae</taxon>
        <taxon>asterids</taxon>
        <taxon>lamiids</taxon>
        <taxon>Solanales</taxon>
        <taxon>Solanaceae</taxon>
        <taxon>Solanoideae</taxon>
        <taxon>Datureae</taxon>
        <taxon>Datura</taxon>
    </lineage>
</organism>
<evidence type="ECO:0000313" key="1">
    <source>
        <dbReference type="EMBL" id="MCD7461391.1"/>
    </source>
</evidence>